<protein>
    <recommendedName>
        <fullName evidence="4">Lipoprotein</fullName>
    </recommendedName>
</protein>
<evidence type="ECO:0000256" key="1">
    <source>
        <dbReference type="SAM" id="MobiDB-lite"/>
    </source>
</evidence>
<dbReference type="PROSITE" id="PS51257">
    <property type="entry name" value="PROKAR_LIPOPROTEIN"/>
    <property type="match status" value="1"/>
</dbReference>
<dbReference type="AlphaFoldDB" id="A0AAW9MW22"/>
<feature type="region of interest" description="Disordered" evidence="1">
    <location>
        <begin position="36"/>
        <end position="64"/>
    </location>
</feature>
<reference evidence="2 3" key="1">
    <citation type="submission" date="2024-01" db="EMBL/GenBank/DDBJ databases">
        <title>Complete genome sequence of Citroniella saccharovorans strain M6.X9, isolated from human fecal sample.</title>
        <authorList>
            <person name="Cheng G."/>
            <person name="Westerholm M."/>
            <person name="Schnurer A."/>
        </authorList>
    </citation>
    <scope>NUCLEOTIDE SEQUENCE [LARGE SCALE GENOMIC DNA]</scope>
    <source>
        <strain evidence="2 3">DSM 29873</strain>
    </source>
</reference>
<feature type="compositionally biased region" description="Low complexity" evidence="1">
    <location>
        <begin position="36"/>
        <end position="48"/>
    </location>
</feature>
<dbReference type="EMBL" id="JAYKOT010000001">
    <property type="protein sequence ID" value="MEB3428760.1"/>
    <property type="molecule type" value="Genomic_DNA"/>
</dbReference>
<keyword evidence="3" id="KW-1185">Reference proteome</keyword>
<dbReference type="Proteomes" id="UP001357733">
    <property type="component" value="Unassembled WGS sequence"/>
</dbReference>
<feature type="compositionally biased region" description="Basic and acidic residues" evidence="1">
    <location>
        <begin position="50"/>
        <end position="64"/>
    </location>
</feature>
<accession>A0AAW9MW22</accession>
<proteinExistence type="predicted"/>
<comment type="caution">
    <text evidence="2">The sequence shown here is derived from an EMBL/GenBank/DDBJ whole genome shotgun (WGS) entry which is preliminary data.</text>
</comment>
<evidence type="ECO:0000313" key="3">
    <source>
        <dbReference type="Proteomes" id="UP001357733"/>
    </source>
</evidence>
<name>A0AAW9MW22_9FIRM</name>
<sequence length="370" mass="42298">MFKKLFIILSIALLLVSCRNEIRSGYSEEKLKKNIDGSVSSKDSSGKGYKIKERSEEEKKEDQNRFSNLFSSDLTSENVYEIETTLVNIDKEKIEKALNFSKLVETVPVEYGKSYIYAGGEELANGPGRIYASKPNSRYINQFLNINSNKSLENKEASKEVREKAEAICNKFFDSIGVNNFKLIGAEEYKKEDIVAGIEDNDKGEIVYKDGTSVNLNEVVSDSIQLKYTQNYEGLYTDIYGFDSPDESSRGVILSRDIYFIIQNGEIVYLQMIYFTDQNYSKKNVDIISKDKAYEIVKKDLELSPITKDNEIKFEGLLYSFIEESRDNLLRSNKVTLIPVYNFYILGNDGIRVKSLDARDGKVLFESLLY</sequence>
<organism evidence="2 3">
    <name type="scientific">Citroniella saccharovorans</name>
    <dbReference type="NCBI Taxonomy" id="2053367"/>
    <lineage>
        <taxon>Bacteria</taxon>
        <taxon>Bacillati</taxon>
        <taxon>Bacillota</taxon>
        <taxon>Tissierellia</taxon>
        <taxon>Tissierellales</taxon>
        <taxon>Peptoniphilaceae</taxon>
        <taxon>Citroniella</taxon>
    </lineage>
</organism>
<evidence type="ECO:0008006" key="4">
    <source>
        <dbReference type="Google" id="ProtNLM"/>
    </source>
</evidence>
<gene>
    <name evidence="2" type="ORF">VLK81_01770</name>
</gene>
<evidence type="ECO:0000313" key="2">
    <source>
        <dbReference type="EMBL" id="MEB3428760.1"/>
    </source>
</evidence>
<dbReference type="RefSeq" id="WP_324618791.1">
    <property type="nucleotide sequence ID" value="NZ_JAYKOT010000001.1"/>
</dbReference>